<keyword evidence="1" id="KW-0812">Transmembrane</keyword>
<keyword evidence="3" id="KW-1185">Reference proteome</keyword>
<dbReference type="EMBL" id="JAATNW010000006">
    <property type="protein sequence ID" value="NMH60816.1"/>
    <property type="molecule type" value="Genomic_DNA"/>
</dbReference>
<name>A0ABX1R5Q9_9ALTE</name>
<feature type="transmembrane region" description="Helical" evidence="1">
    <location>
        <begin position="12"/>
        <end position="31"/>
    </location>
</feature>
<dbReference type="RefSeq" id="WP_169211370.1">
    <property type="nucleotide sequence ID" value="NZ_JAATNW010000006.1"/>
</dbReference>
<accession>A0ABX1R5Q9</accession>
<comment type="caution">
    <text evidence="2">The sequence shown here is derived from an EMBL/GenBank/DDBJ whole genome shotgun (WGS) entry which is preliminary data.</text>
</comment>
<sequence>MSEHVKLVIGQLPLYKLPITILLATSMIFMAEREQASIASVVTKSNIKLSVTELKKTLHTKLQSFLTEYALARLDVSADEMIDDIFHRIQRLIENNRFYQSAASQLSTQESSLLANGMLPMDWKRQLMAYLLPAFTMDKRMS</sequence>
<keyword evidence="1" id="KW-1133">Transmembrane helix</keyword>
<protein>
    <submittedName>
        <fullName evidence="2">Uncharacterized protein</fullName>
    </submittedName>
</protein>
<dbReference type="Proteomes" id="UP000709336">
    <property type="component" value="Unassembled WGS sequence"/>
</dbReference>
<evidence type="ECO:0000313" key="2">
    <source>
        <dbReference type="EMBL" id="NMH60816.1"/>
    </source>
</evidence>
<gene>
    <name evidence="2" type="ORF">HCJ96_12335</name>
</gene>
<reference evidence="2 3" key="1">
    <citation type="submission" date="2020-03" db="EMBL/GenBank/DDBJ databases">
        <title>Alteromonas ponticola sp. nov., isolated from seawater.</title>
        <authorList>
            <person name="Yoon J.-H."/>
            <person name="Kim Y.-O."/>
        </authorList>
    </citation>
    <scope>NUCLEOTIDE SEQUENCE [LARGE SCALE GENOMIC DNA]</scope>
    <source>
        <strain evidence="2 3">MYP5</strain>
    </source>
</reference>
<evidence type="ECO:0000313" key="3">
    <source>
        <dbReference type="Proteomes" id="UP000709336"/>
    </source>
</evidence>
<organism evidence="2 3">
    <name type="scientific">Alteromonas ponticola</name>
    <dbReference type="NCBI Taxonomy" id="2720613"/>
    <lineage>
        <taxon>Bacteria</taxon>
        <taxon>Pseudomonadati</taxon>
        <taxon>Pseudomonadota</taxon>
        <taxon>Gammaproteobacteria</taxon>
        <taxon>Alteromonadales</taxon>
        <taxon>Alteromonadaceae</taxon>
        <taxon>Alteromonas/Salinimonas group</taxon>
        <taxon>Alteromonas</taxon>
    </lineage>
</organism>
<evidence type="ECO:0000256" key="1">
    <source>
        <dbReference type="SAM" id="Phobius"/>
    </source>
</evidence>
<keyword evidence="1" id="KW-0472">Membrane</keyword>
<proteinExistence type="predicted"/>